<dbReference type="InterPro" id="IPR016040">
    <property type="entry name" value="NAD(P)-bd_dom"/>
</dbReference>
<dbReference type="STRING" id="1619234.SAMN05421730_1002150"/>
<comment type="catalytic activity">
    <reaction evidence="1 8">
        <text>dTDP-alpha-D-glucose = dTDP-4-dehydro-6-deoxy-alpha-D-glucose + H2O</text>
        <dbReference type="Rhea" id="RHEA:17221"/>
        <dbReference type="ChEBI" id="CHEBI:15377"/>
        <dbReference type="ChEBI" id="CHEBI:57477"/>
        <dbReference type="ChEBI" id="CHEBI:57649"/>
        <dbReference type="EC" id="4.2.1.46"/>
    </reaction>
</comment>
<comment type="cofactor">
    <cofactor evidence="2 8">
        <name>NAD(+)</name>
        <dbReference type="ChEBI" id="CHEBI:57540"/>
    </cofactor>
</comment>
<dbReference type="Proteomes" id="UP000199315">
    <property type="component" value="Unassembled WGS sequence"/>
</dbReference>
<dbReference type="OrthoDB" id="9811743at2"/>
<evidence type="ECO:0000256" key="8">
    <source>
        <dbReference type="RuleBase" id="RU004473"/>
    </source>
</evidence>
<dbReference type="InterPro" id="IPR036291">
    <property type="entry name" value="NAD(P)-bd_dom_sf"/>
</dbReference>
<dbReference type="GO" id="GO:0009225">
    <property type="term" value="P:nucleotide-sugar metabolic process"/>
    <property type="evidence" value="ECO:0007669"/>
    <property type="project" value="InterPro"/>
</dbReference>
<dbReference type="SUPFAM" id="SSF51735">
    <property type="entry name" value="NAD(P)-binding Rossmann-fold domains"/>
    <property type="match status" value="1"/>
</dbReference>
<proteinExistence type="inferred from homology"/>
<accession>A0A1D3TQC9</accession>
<dbReference type="InterPro" id="IPR005888">
    <property type="entry name" value="dTDP_Gluc_deHydtase"/>
</dbReference>
<dbReference type="RefSeq" id="WP_091230321.1">
    <property type="nucleotide sequence ID" value="NZ_FMKA01000002.1"/>
</dbReference>
<evidence type="ECO:0000256" key="6">
    <source>
        <dbReference type="ARBA" id="ARBA00023027"/>
    </source>
</evidence>
<gene>
    <name evidence="10" type="ORF">SAMN05421730_1002150</name>
</gene>
<dbReference type="EMBL" id="FMKA01000002">
    <property type="protein sequence ID" value="SCP95723.1"/>
    <property type="molecule type" value="Genomic_DNA"/>
</dbReference>
<dbReference type="Gene3D" id="3.90.25.10">
    <property type="entry name" value="UDP-galactose 4-epimerase, domain 1"/>
    <property type="match status" value="1"/>
</dbReference>
<name>A0A1D3TQC9_9FIRM</name>
<evidence type="ECO:0000256" key="5">
    <source>
        <dbReference type="ARBA" id="ARBA00016977"/>
    </source>
</evidence>
<evidence type="ECO:0000313" key="10">
    <source>
        <dbReference type="EMBL" id="SCP95723.1"/>
    </source>
</evidence>
<evidence type="ECO:0000256" key="7">
    <source>
        <dbReference type="ARBA" id="ARBA00023239"/>
    </source>
</evidence>
<dbReference type="Pfam" id="PF16363">
    <property type="entry name" value="GDP_Man_Dehyd"/>
    <property type="match status" value="1"/>
</dbReference>
<comment type="similarity">
    <text evidence="3 8">Belongs to the NAD(P)-dependent epimerase/dehydratase family. dTDP-glucose dehydratase subfamily.</text>
</comment>
<dbReference type="CDD" id="cd05246">
    <property type="entry name" value="dTDP_GD_SDR_e"/>
    <property type="match status" value="1"/>
</dbReference>
<feature type="domain" description="NAD(P)-binding" evidence="9">
    <location>
        <begin position="5"/>
        <end position="329"/>
    </location>
</feature>
<dbReference type="EC" id="4.2.1.46" evidence="4 8"/>
<evidence type="ECO:0000256" key="3">
    <source>
        <dbReference type="ARBA" id="ARBA00008178"/>
    </source>
</evidence>
<dbReference type="Gene3D" id="3.40.50.720">
    <property type="entry name" value="NAD(P)-binding Rossmann-like Domain"/>
    <property type="match status" value="1"/>
</dbReference>
<reference evidence="10 11" key="1">
    <citation type="submission" date="2016-09" db="EMBL/GenBank/DDBJ databases">
        <authorList>
            <person name="Capua I."/>
            <person name="De Benedictis P."/>
            <person name="Joannis T."/>
            <person name="Lombin L.H."/>
            <person name="Cattoli G."/>
        </authorList>
    </citation>
    <scope>NUCLEOTIDE SEQUENCE [LARGE SCALE GENOMIC DNA]</scope>
    <source>
        <strain evidence="10 11">GluBS11</strain>
    </source>
</reference>
<evidence type="ECO:0000256" key="2">
    <source>
        <dbReference type="ARBA" id="ARBA00001911"/>
    </source>
</evidence>
<dbReference type="NCBIfam" id="TIGR01181">
    <property type="entry name" value="dTDP_gluc_dehyt"/>
    <property type="match status" value="1"/>
</dbReference>
<organism evidence="10 11">
    <name type="scientific">Anaerobium acetethylicum</name>
    <dbReference type="NCBI Taxonomy" id="1619234"/>
    <lineage>
        <taxon>Bacteria</taxon>
        <taxon>Bacillati</taxon>
        <taxon>Bacillota</taxon>
        <taxon>Clostridia</taxon>
        <taxon>Lachnospirales</taxon>
        <taxon>Lachnospiraceae</taxon>
        <taxon>Anaerobium</taxon>
    </lineage>
</organism>
<evidence type="ECO:0000313" key="11">
    <source>
        <dbReference type="Proteomes" id="UP000199315"/>
    </source>
</evidence>
<keyword evidence="7 8" id="KW-0456">Lyase</keyword>
<evidence type="ECO:0000256" key="1">
    <source>
        <dbReference type="ARBA" id="ARBA00001539"/>
    </source>
</evidence>
<evidence type="ECO:0000259" key="9">
    <source>
        <dbReference type="Pfam" id="PF16363"/>
    </source>
</evidence>
<dbReference type="AlphaFoldDB" id="A0A1D3TQC9"/>
<keyword evidence="6" id="KW-0520">NAD</keyword>
<protein>
    <recommendedName>
        <fullName evidence="5 8">dTDP-glucose 4,6-dehydratase</fullName>
        <ecNumber evidence="4 8">4.2.1.46</ecNumber>
    </recommendedName>
</protein>
<dbReference type="PANTHER" id="PTHR43000">
    <property type="entry name" value="DTDP-D-GLUCOSE 4,6-DEHYDRATASE-RELATED"/>
    <property type="match status" value="1"/>
</dbReference>
<dbReference type="FunFam" id="3.40.50.720:FF:000304">
    <property type="entry name" value="UDP-glucose 4,6-dehydratase"/>
    <property type="match status" value="1"/>
</dbReference>
<keyword evidence="11" id="KW-1185">Reference proteome</keyword>
<dbReference type="GO" id="GO:0008460">
    <property type="term" value="F:dTDP-glucose 4,6-dehydratase activity"/>
    <property type="evidence" value="ECO:0007669"/>
    <property type="project" value="UniProtKB-EC"/>
</dbReference>
<evidence type="ECO:0000256" key="4">
    <source>
        <dbReference type="ARBA" id="ARBA00011990"/>
    </source>
</evidence>
<sequence length="358" mass="41476">MRTYLVTGGAGFIGSNYIHYMFKKYDNEIRIINVDALTYAGNLENLKEVENRDNYTFVKADIRDKEAIGKIFAENNIDRVVHFAAESHVDRSIRNPEVFVETNVLGTLVMLNEAKKAWELEDGSFKADKKFLHVSTDEVYGSLEEEGTYFYETTPIDPHSPYSASKASSDMLVKAYIDTYKFPANITNCSNNYGPYQFPEKLIPLIINNALQGKKLPVYGDGKNVRDWLYVDDHAKAIDMVTEKGRLGERYNVGGHNEKQNIEIINIIIETLQEMLPENDPRRAHVTTDLITYVEDRKGHDRRYAIAPDKIKEEIGWEPETMFKEGIRLTIKWFFENEDWMKNVTSGDYQKYYTEMYK</sequence>